<protein>
    <recommendedName>
        <fullName evidence="5">DUF1614 domain-containing protein</fullName>
    </recommendedName>
</protein>
<dbReference type="Pfam" id="PF07758">
    <property type="entry name" value="DUF1614"/>
    <property type="match status" value="1"/>
</dbReference>
<feature type="transmembrane region" description="Helical" evidence="2">
    <location>
        <begin position="83"/>
        <end position="100"/>
    </location>
</feature>
<feature type="transmembrane region" description="Helical" evidence="2">
    <location>
        <begin position="137"/>
        <end position="155"/>
    </location>
</feature>
<evidence type="ECO:0000256" key="2">
    <source>
        <dbReference type="SAM" id="Phobius"/>
    </source>
</evidence>
<dbReference type="EMBL" id="CP002105">
    <property type="protein sequence ID" value="ADL12564.1"/>
    <property type="molecule type" value="Genomic_DNA"/>
</dbReference>
<evidence type="ECO:0000313" key="3">
    <source>
        <dbReference type="EMBL" id="ADL12564.1"/>
    </source>
</evidence>
<feature type="region of interest" description="Disordered" evidence="1">
    <location>
        <begin position="198"/>
        <end position="228"/>
    </location>
</feature>
<feature type="transmembrane region" description="Helical" evidence="2">
    <location>
        <begin position="57"/>
        <end position="76"/>
    </location>
</feature>
<dbReference type="KEGG" id="aar:Acear_1038"/>
<evidence type="ECO:0000313" key="4">
    <source>
        <dbReference type="Proteomes" id="UP000001661"/>
    </source>
</evidence>
<sequence length="228" mass="24697">MSFGILLLVAAGILIYLGFAERILDRMYLTDSQALIFIGLLIAGSYIDIPITNTPPITINVGGAILPVVLGIYILVQADYREVVRALISIIATGGVIYALTQIYQFEEGHTLLDPSYLFGVIAGITAYLTSRSRRSAFLSGTLGFLLYDLIHVWQITFGGVTGRADIGGAGALDTIILAGLIAVVLTEIVGESRERLETELTENNQQEDRRDLDKMEVGDLNGGEDDE</sequence>
<accession>D9QPX3</accession>
<reference evidence="3 4" key="1">
    <citation type="journal article" date="2010" name="Stand. Genomic Sci.">
        <title>Complete genome sequence of Acetohalobium arabaticum type strain (Z-7288).</title>
        <authorList>
            <person name="Sikorski J."/>
            <person name="Lapidus A."/>
            <person name="Chertkov O."/>
            <person name="Lucas S."/>
            <person name="Copeland A."/>
            <person name="Glavina Del Rio T."/>
            <person name="Nolan M."/>
            <person name="Tice H."/>
            <person name="Cheng J.F."/>
            <person name="Han C."/>
            <person name="Brambilla E."/>
            <person name="Pitluck S."/>
            <person name="Liolios K."/>
            <person name="Ivanova N."/>
            <person name="Mavromatis K."/>
            <person name="Mikhailova N."/>
            <person name="Pati A."/>
            <person name="Bruce D."/>
            <person name="Detter C."/>
            <person name="Tapia R."/>
            <person name="Goodwin L."/>
            <person name="Chen A."/>
            <person name="Palaniappan K."/>
            <person name="Land M."/>
            <person name="Hauser L."/>
            <person name="Chang Y.J."/>
            <person name="Jeffries C.D."/>
            <person name="Rohde M."/>
            <person name="Goker M."/>
            <person name="Spring S."/>
            <person name="Woyke T."/>
            <person name="Bristow J."/>
            <person name="Eisen J.A."/>
            <person name="Markowitz V."/>
            <person name="Hugenholtz P."/>
            <person name="Kyrpides N.C."/>
            <person name="Klenk H.P."/>
        </authorList>
    </citation>
    <scope>NUCLEOTIDE SEQUENCE [LARGE SCALE GENOMIC DNA]</scope>
    <source>
        <strain evidence="4">ATCC 49924 / DSM 5501 / Z-7288</strain>
    </source>
</reference>
<proteinExistence type="predicted"/>
<evidence type="ECO:0000256" key="1">
    <source>
        <dbReference type="SAM" id="MobiDB-lite"/>
    </source>
</evidence>
<organism evidence="3 4">
    <name type="scientific">Acetohalobium arabaticum (strain ATCC 49924 / DSM 5501 / Z-7288)</name>
    <dbReference type="NCBI Taxonomy" id="574087"/>
    <lineage>
        <taxon>Bacteria</taxon>
        <taxon>Bacillati</taxon>
        <taxon>Bacillota</taxon>
        <taxon>Clostridia</taxon>
        <taxon>Halanaerobiales</taxon>
        <taxon>Halobacteroidaceae</taxon>
        <taxon>Acetohalobium</taxon>
    </lineage>
</organism>
<dbReference type="HOGENOM" id="CLU_1165382_0_0_9"/>
<dbReference type="AlphaFoldDB" id="D9QPX3"/>
<dbReference type="Proteomes" id="UP000001661">
    <property type="component" value="Chromosome"/>
</dbReference>
<evidence type="ECO:0008006" key="5">
    <source>
        <dbReference type="Google" id="ProtNLM"/>
    </source>
</evidence>
<keyword evidence="2" id="KW-0812">Transmembrane</keyword>
<name>D9QPX3_ACEAZ</name>
<dbReference type="RefSeq" id="WP_013278010.1">
    <property type="nucleotide sequence ID" value="NC_014378.1"/>
</dbReference>
<feature type="compositionally biased region" description="Basic and acidic residues" evidence="1">
    <location>
        <begin position="207"/>
        <end position="218"/>
    </location>
</feature>
<dbReference type="STRING" id="574087.Acear_1038"/>
<dbReference type="OrthoDB" id="1679952at2"/>
<gene>
    <name evidence="3" type="ordered locus">Acear_1038</name>
</gene>
<dbReference type="InterPro" id="IPR011672">
    <property type="entry name" value="DUF1614"/>
</dbReference>
<feature type="transmembrane region" description="Helical" evidence="2">
    <location>
        <begin position="112"/>
        <end position="130"/>
    </location>
</feature>
<feature type="transmembrane region" description="Helical" evidence="2">
    <location>
        <begin position="167"/>
        <end position="186"/>
    </location>
</feature>
<dbReference type="eggNOG" id="COG4089">
    <property type="taxonomic scope" value="Bacteria"/>
</dbReference>
<keyword evidence="2" id="KW-1133">Transmembrane helix</keyword>
<keyword evidence="4" id="KW-1185">Reference proteome</keyword>
<keyword evidence="2" id="KW-0472">Membrane</keyword>